<sequence>MKKYFKENQVYSVQEGSVLEAQLISNGFEEVVETESQLKGKKNDDE</sequence>
<proteinExistence type="predicted"/>
<reference evidence="1" key="1">
    <citation type="submission" date="2020-04" db="EMBL/GenBank/DDBJ databases">
        <title>Deep metagenomics examines the oral microbiome during advanced dental caries in children, revealing novel taxa and co-occurrences with host molecules.</title>
        <authorList>
            <person name="Baker J.L."/>
            <person name="Morton J.T."/>
            <person name="Dinis M."/>
            <person name="Alvarez R."/>
            <person name="Tran N.C."/>
            <person name="Knight R."/>
            <person name="Edlund A."/>
        </authorList>
    </citation>
    <scope>NUCLEOTIDE SEQUENCE</scope>
    <source>
        <strain evidence="1">JCVI_23_bin.22</strain>
    </source>
</reference>
<evidence type="ECO:0000313" key="1">
    <source>
        <dbReference type="EMBL" id="MBF1712411.1"/>
    </source>
</evidence>
<accession>A0A930RAQ6</accession>
<dbReference type="EMBL" id="JABZYP010000003">
    <property type="protein sequence ID" value="MBF1712411.1"/>
    <property type="molecule type" value="Genomic_DNA"/>
</dbReference>
<dbReference type="AlphaFoldDB" id="A0A930RAQ6"/>
<dbReference type="Proteomes" id="UP000721045">
    <property type="component" value="Unassembled WGS sequence"/>
</dbReference>
<gene>
    <name evidence="1" type="ORF">HXO88_01525</name>
</gene>
<evidence type="ECO:0000313" key="2">
    <source>
        <dbReference type="Proteomes" id="UP000721045"/>
    </source>
</evidence>
<organism evidence="1 2">
    <name type="scientific">Streptococcus intermedius</name>
    <dbReference type="NCBI Taxonomy" id="1338"/>
    <lineage>
        <taxon>Bacteria</taxon>
        <taxon>Bacillati</taxon>
        <taxon>Bacillota</taxon>
        <taxon>Bacilli</taxon>
        <taxon>Lactobacillales</taxon>
        <taxon>Streptococcaceae</taxon>
        <taxon>Streptococcus</taxon>
        <taxon>Streptococcus anginosus group</taxon>
    </lineage>
</organism>
<comment type="caution">
    <text evidence="1">The sequence shown here is derived from an EMBL/GenBank/DDBJ whole genome shotgun (WGS) entry which is preliminary data.</text>
</comment>
<name>A0A930RAQ6_STRIT</name>
<protein>
    <submittedName>
        <fullName evidence="1">Uncharacterized protein</fullName>
    </submittedName>
</protein>